<reference evidence="3" key="1">
    <citation type="submission" date="2023-07" db="EMBL/GenBank/DDBJ databases">
        <title>Conexibacter stalactiti sp. nov., isolated from stalactites in a lava cave and emended description of the genus Conexibacter.</title>
        <authorList>
            <person name="Lee S.D."/>
        </authorList>
    </citation>
    <scope>NUCLEOTIDE SEQUENCE [LARGE SCALE GENOMIC DNA]</scope>
    <source>
        <strain evidence="3">KCTC 39840</strain>
    </source>
</reference>
<dbReference type="EMBL" id="JAWSTH010000002">
    <property type="protein sequence ID" value="MDW5592955.1"/>
    <property type="molecule type" value="Genomic_DNA"/>
</dbReference>
<evidence type="ECO:0000313" key="3">
    <source>
        <dbReference type="Proteomes" id="UP001284601"/>
    </source>
</evidence>
<evidence type="ECO:0000313" key="2">
    <source>
        <dbReference type="EMBL" id="MDW5592955.1"/>
    </source>
</evidence>
<reference evidence="2 3" key="2">
    <citation type="submission" date="2023-10" db="EMBL/GenBank/DDBJ databases">
        <authorList>
            <person name="Han X.F."/>
        </authorList>
    </citation>
    <scope>NUCLEOTIDE SEQUENCE [LARGE SCALE GENOMIC DNA]</scope>
    <source>
        <strain evidence="2 3">KCTC 39840</strain>
    </source>
</reference>
<dbReference type="Proteomes" id="UP001284601">
    <property type="component" value="Unassembled WGS sequence"/>
</dbReference>
<keyword evidence="1" id="KW-0812">Transmembrane</keyword>
<feature type="transmembrane region" description="Helical" evidence="1">
    <location>
        <begin position="44"/>
        <end position="65"/>
    </location>
</feature>
<evidence type="ECO:0008006" key="4">
    <source>
        <dbReference type="Google" id="ProtNLM"/>
    </source>
</evidence>
<organism evidence="2 3">
    <name type="scientific">Conexibacter stalactiti</name>
    <dbReference type="NCBI Taxonomy" id="1940611"/>
    <lineage>
        <taxon>Bacteria</taxon>
        <taxon>Bacillati</taxon>
        <taxon>Actinomycetota</taxon>
        <taxon>Thermoleophilia</taxon>
        <taxon>Solirubrobacterales</taxon>
        <taxon>Conexibacteraceae</taxon>
        <taxon>Conexibacter</taxon>
    </lineage>
</organism>
<protein>
    <recommendedName>
        <fullName evidence="4">PrgI family protein</fullName>
    </recommendedName>
</protein>
<keyword evidence="1" id="KW-0472">Membrane</keyword>
<keyword evidence="3" id="KW-1185">Reference proteome</keyword>
<accession>A0ABU4HK75</accession>
<sequence length="127" mass="13463">MNSAYKHLETKLKLGELTLGQWAGIVFGLVVAIGWGMYLSPFGAYVSLFSAVYVGGIPVMAAWVASQADFDLWQHLAAAARWRRGSHVFLPGAGSSATGYAVVVAPTRAASNAAAPDLDLEALWNSH</sequence>
<evidence type="ECO:0000256" key="1">
    <source>
        <dbReference type="SAM" id="Phobius"/>
    </source>
</evidence>
<comment type="caution">
    <text evidence="2">The sequence shown here is derived from an EMBL/GenBank/DDBJ whole genome shotgun (WGS) entry which is preliminary data.</text>
</comment>
<name>A0ABU4HK75_9ACTN</name>
<keyword evidence="1" id="KW-1133">Transmembrane helix</keyword>
<gene>
    <name evidence="2" type="ORF">R7226_01310</name>
</gene>
<feature type="transmembrane region" description="Helical" evidence="1">
    <location>
        <begin position="21"/>
        <end position="38"/>
    </location>
</feature>
<proteinExistence type="predicted"/>
<dbReference type="RefSeq" id="WP_318595215.1">
    <property type="nucleotide sequence ID" value="NZ_JAWSTH010000002.1"/>
</dbReference>